<gene>
    <name evidence="2" type="ORF">CLV47_101145</name>
</gene>
<reference evidence="2 3" key="1">
    <citation type="submission" date="2018-03" db="EMBL/GenBank/DDBJ databases">
        <title>Genomic Encyclopedia of Archaeal and Bacterial Type Strains, Phase II (KMG-II): from individual species to whole genera.</title>
        <authorList>
            <person name="Goeker M."/>
        </authorList>
    </citation>
    <scope>NUCLEOTIDE SEQUENCE [LARGE SCALE GENOMIC DNA]</scope>
    <source>
        <strain evidence="2 3">DSM 100065</strain>
    </source>
</reference>
<feature type="domain" description="Fumarylacetoacetase-like C-terminal" evidence="1">
    <location>
        <begin position="76"/>
        <end position="295"/>
    </location>
</feature>
<dbReference type="AlphaFoldDB" id="A0A2T1A5Z8"/>
<dbReference type="InterPro" id="IPR011234">
    <property type="entry name" value="Fumarylacetoacetase-like_C"/>
</dbReference>
<name>A0A2T1A5Z8_9ACTN</name>
<dbReference type="EMBL" id="PVUE01000001">
    <property type="protein sequence ID" value="PRZ44021.1"/>
    <property type="molecule type" value="Genomic_DNA"/>
</dbReference>
<dbReference type="PANTHER" id="PTHR43211:SF1">
    <property type="entry name" value="BLL6422 PROTEIN"/>
    <property type="match status" value="1"/>
</dbReference>
<proteinExistence type="predicted"/>
<comment type="caution">
    <text evidence="2">The sequence shown here is derived from an EMBL/GenBank/DDBJ whole genome shotgun (WGS) entry which is preliminary data.</text>
</comment>
<dbReference type="Gene3D" id="3.90.850.10">
    <property type="entry name" value="Fumarylacetoacetase-like, C-terminal domain"/>
    <property type="match status" value="1"/>
</dbReference>
<dbReference type="SUPFAM" id="SSF56529">
    <property type="entry name" value="FAH"/>
    <property type="match status" value="1"/>
</dbReference>
<dbReference type="OrthoDB" id="2273115at2"/>
<dbReference type="InterPro" id="IPR036663">
    <property type="entry name" value="Fumarylacetoacetase_C_sf"/>
</dbReference>
<dbReference type="PANTHER" id="PTHR43211">
    <property type="entry name" value="FUMARYLACETOACETATE HYDROLASE"/>
    <property type="match status" value="1"/>
</dbReference>
<keyword evidence="3" id="KW-1185">Reference proteome</keyword>
<evidence type="ECO:0000313" key="2">
    <source>
        <dbReference type="EMBL" id="PRZ44021.1"/>
    </source>
</evidence>
<dbReference type="RefSeq" id="WP_106347081.1">
    <property type="nucleotide sequence ID" value="NZ_PVUE01000001.1"/>
</dbReference>
<dbReference type="Pfam" id="PF01557">
    <property type="entry name" value="FAA_hydrolase"/>
    <property type="match status" value="1"/>
</dbReference>
<evidence type="ECO:0000259" key="1">
    <source>
        <dbReference type="Pfam" id="PF01557"/>
    </source>
</evidence>
<sequence>MRWATYSSPDGTTRTGVVERELIYGLDSTRPLVELLADAGSLAEAGAHARQNPREQVEWNSVTIHSPLQPPSLRDSMCFHEHIRNCRGGGEIDPRHSLYPAFYISNPAAVVGPHDDVPISPGCEKFDYELEVAAVIGKPGTNIAPADANEHIIGYTMYCDWSARDLQMDEMQLGLGPAKGKDSATTLGPVLITADELEPVRSGKGFDLTMTASINGEQISKGNWSTIDWSFDDVVAYTSRGTTLRTGDVLGSGTVGRGCLYEHSLTAPDTFRGWLKPGDEVLLEVEKIGQLRQKVTPSLPVHRLSSGH</sequence>
<organism evidence="2 3">
    <name type="scientific">Antricoccus suffuscus</name>
    <dbReference type="NCBI Taxonomy" id="1629062"/>
    <lineage>
        <taxon>Bacteria</taxon>
        <taxon>Bacillati</taxon>
        <taxon>Actinomycetota</taxon>
        <taxon>Actinomycetes</taxon>
        <taxon>Geodermatophilales</taxon>
        <taxon>Antricoccaceae</taxon>
        <taxon>Antricoccus</taxon>
    </lineage>
</organism>
<accession>A0A2T1A5Z8</accession>
<dbReference type="GO" id="GO:0003824">
    <property type="term" value="F:catalytic activity"/>
    <property type="evidence" value="ECO:0007669"/>
    <property type="project" value="InterPro"/>
</dbReference>
<dbReference type="Proteomes" id="UP000237752">
    <property type="component" value="Unassembled WGS sequence"/>
</dbReference>
<evidence type="ECO:0000313" key="3">
    <source>
        <dbReference type="Proteomes" id="UP000237752"/>
    </source>
</evidence>
<protein>
    <submittedName>
        <fullName evidence="2">2-keto-4-pentenoate hydratase/2-oxohepta-3-ene-1,7-dioic acid hydratase in catechol pathway</fullName>
    </submittedName>
</protein>